<evidence type="ECO:0000313" key="11">
    <source>
        <dbReference type="Proteomes" id="UP000286931"/>
    </source>
</evidence>
<dbReference type="EMBL" id="BIFH01000032">
    <property type="protein sequence ID" value="GCD99349.1"/>
    <property type="molecule type" value="Genomic_DNA"/>
</dbReference>
<dbReference type="InterPro" id="IPR051457">
    <property type="entry name" value="2-oxoacid:Fd_oxidoreductase"/>
</dbReference>
<keyword evidence="4" id="KW-0560">Oxidoreductase</keyword>
<dbReference type="PANTHER" id="PTHR48084">
    <property type="entry name" value="2-OXOGLUTARATE OXIDOREDUCTASE SUBUNIT KORB-RELATED"/>
    <property type="match status" value="1"/>
</dbReference>
<keyword evidence="1" id="KW-0813">Transport</keyword>
<dbReference type="Proteomes" id="UP000286931">
    <property type="component" value="Unassembled WGS sequence"/>
</dbReference>
<dbReference type="Pfam" id="PF20169">
    <property type="entry name" value="DUF6537"/>
    <property type="match status" value="1"/>
</dbReference>
<evidence type="ECO:0000256" key="1">
    <source>
        <dbReference type="ARBA" id="ARBA00022448"/>
    </source>
</evidence>
<evidence type="ECO:0000259" key="8">
    <source>
        <dbReference type="Pfam" id="PF02775"/>
    </source>
</evidence>
<dbReference type="InterPro" id="IPR002880">
    <property type="entry name" value="Pyrv_Fd/Flavodoxin_OxRdtase_N"/>
</dbReference>
<dbReference type="PANTHER" id="PTHR48084:SF3">
    <property type="entry name" value="SUBUNIT OF PYRUVATE:FLAVODOXIN OXIDOREDUCTASE"/>
    <property type="match status" value="1"/>
</dbReference>
<dbReference type="GO" id="GO:0051539">
    <property type="term" value="F:4 iron, 4 sulfur cluster binding"/>
    <property type="evidence" value="ECO:0007669"/>
    <property type="project" value="UniProtKB-KW"/>
</dbReference>
<dbReference type="Pfam" id="PF01558">
    <property type="entry name" value="POR"/>
    <property type="match status" value="1"/>
</dbReference>
<dbReference type="InterPro" id="IPR002869">
    <property type="entry name" value="Pyrv_flavodox_OxRed_cen"/>
</dbReference>
<evidence type="ECO:0000256" key="6">
    <source>
        <dbReference type="ARBA" id="ARBA00023014"/>
    </source>
</evidence>
<dbReference type="InterPro" id="IPR019752">
    <property type="entry name" value="Pyrv/ketoisovalerate_OxRed_cat"/>
</dbReference>
<keyword evidence="11" id="KW-1185">Reference proteome</keyword>
<keyword evidence="2" id="KW-0479">Metal-binding</keyword>
<dbReference type="Gene3D" id="3.40.50.970">
    <property type="match status" value="1"/>
</dbReference>
<keyword evidence="6" id="KW-0411">Iron-sulfur</keyword>
<keyword evidence="3" id="KW-0249">Electron transport</keyword>
<keyword evidence="2" id="KW-0004">4Fe-4S</keyword>
<dbReference type="NCBIfam" id="NF009589">
    <property type="entry name" value="PRK13030.1"/>
    <property type="match status" value="1"/>
</dbReference>
<dbReference type="InterPro" id="IPR009014">
    <property type="entry name" value="Transketo_C/PFOR_II"/>
</dbReference>
<evidence type="ECO:0000256" key="2">
    <source>
        <dbReference type="ARBA" id="ARBA00022485"/>
    </source>
</evidence>
<dbReference type="CDD" id="cd07034">
    <property type="entry name" value="TPP_PYR_PFOR_IOR-alpha_like"/>
    <property type="match status" value="1"/>
</dbReference>
<evidence type="ECO:0000259" key="9">
    <source>
        <dbReference type="Pfam" id="PF20169"/>
    </source>
</evidence>
<dbReference type="Pfam" id="PF02775">
    <property type="entry name" value="TPP_enzyme_C"/>
    <property type="match status" value="1"/>
</dbReference>
<dbReference type="Gene3D" id="3.40.920.10">
    <property type="entry name" value="Pyruvate-ferredoxin oxidoreductase, PFOR, domain III"/>
    <property type="match status" value="1"/>
</dbReference>
<dbReference type="InterPro" id="IPR046667">
    <property type="entry name" value="DUF6537"/>
</dbReference>
<dbReference type="AlphaFoldDB" id="A0A401YXM9"/>
<dbReference type="SUPFAM" id="SSF52922">
    <property type="entry name" value="TK C-terminal domain-like"/>
    <property type="match status" value="1"/>
</dbReference>
<keyword evidence="5" id="KW-0408">Iron</keyword>
<organism evidence="10 11">
    <name type="scientific">Embleya hyalina</name>
    <dbReference type="NCBI Taxonomy" id="516124"/>
    <lineage>
        <taxon>Bacteria</taxon>
        <taxon>Bacillati</taxon>
        <taxon>Actinomycetota</taxon>
        <taxon>Actinomycetes</taxon>
        <taxon>Kitasatosporales</taxon>
        <taxon>Streptomycetaceae</taxon>
        <taxon>Embleya</taxon>
    </lineage>
</organism>
<evidence type="ECO:0000256" key="4">
    <source>
        <dbReference type="ARBA" id="ARBA00023002"/>
    </source>
</evidence>
<gene>
    <name evidence="10" type="ORF">EHYA_07064</name>
</gene>
<dbReference type="OrthoDB" id="9803617at2"/>
<dbReference type="GO" id="GO:0045333">
    <property type="term" value="P:cellular respiration"/>
    <property type="evidence" value="ECO:0007669"/>
    <property type="project" value="UniProtKB-ARBA"/>
</dbReference>
<sequence>MRADQASPSVSLDDKYAAGQGRVLISGVQALIRLTLEQRRLDTERGLDTRVFVSGYQGSPLGGVDLEMGRAKRFLDPAGVVFQAGLNEELAATAVAGTQLVDQTPGARHAGVTGFWYGKNPGLDRAADAIRHATMAGTAPLGGAVAWIGDDPGSKSSTVPSSCEPMMESLSMPLLAPGTIGEIVEFGLHAVAMSRACGLWTGLKIVADIADASTTVDVSGWGRDIPVPAATKRGTLPTLVGPAALDAEHDLITRRLDLARAYAREHGLNKVVHDTPGARLGILAAGVSFSVVRRALTDLGLTDDAAPDIRLIRIGMPFPLDDAELAELTDGLDEVLVVEDKVPFLEARLKEALYRRPNAPRIVGRRDDTGRPLLTARGTLGADDVARAIAARLGADLLPESAGAYLATLAPKRRARIALPMLASRTPYFCSGCPHNASTRTSDDTLVGVGIGCHVMIALDGKGRGHQLGLTQMGGEGAQWIGLAPFTDDKHFVQNLGDGTFHHSGSLAIRAAVAAGTKMTYKLLYNDAVAMTGGQKAEGRLDVPALTRLLAVEGVRRVVVTTDDPRGYRGVRLDPIASVRNRDELSDVERELSALDGVTVLIHDDRCAAEERRLRKRGQLPTPAEKVVINERVCEGCGDCGDKSSCLSVQPVDTEFGRKTHIHQGSCNSDFSCLNGDCPSFLLVEPGTRKTRAIPDLPLEPALPEPRFGADDLLVRMPGIGGTGVVTVSSILQMAAHLDGLYASGLEQTGLAQKGGPVVSDLRVSTRPITGALRASRSGADVLIGFDLLGAAAESNLATADPERTIAVVNTAIVPTAAMVTNQIALPGSPTETLERIDTATRRADNLYVDALGLSEALFADHMPANMILVGAAFQHGCLPLGAAAIEQAITLNGAAVEKNLAAFRWGRALAVDPAAVLAAAVAAPPLAVVRVDAASEALADRTGGDAALREVLGTRIADLTGYQDAAYAHRYADDVRAIRTLAVERAGAEGGERVAVAYARALHHLMAYKDEYEVARLHLDPVEQARRDAEFGPDAAVSVLLHPPVLRYLGMKRKIRLRRTAVPAFKALRAARGLRGTRWDVFGYAEVRRVERELVAEYRALVHSALRELTADNVDAVIALVALPETIRGYEDIKLARVAEYRTAARTALAELTAPAAAADPAGSPLVPAS</sequence>
<proteinExistence type="predicted"/>
<evidence type="ECO:0000313" key="10">
    <source>
        <dbReference type="EMBL" id="GCD99349.1"/>
    </source>
</evidence>
<dbReference type="GO" id="GO:0030976">
    <property type="term" value="F:thiamine pyrophosphate binding"/>
    <property type="evidence" value="ECO:0007669"/>
    <property type="project" value="InterPro"/>
</dbReference>
<dbReference type="GO" id="GO:0000287">
    <property type="term" value="F:magnesium ion binding"/>
    <property type="evidence" value="ECO:0007669"/>
    <property type="project" value="UniProtKB-ARBA"/>
</dbReference>
<evidence type="ECO:0000256" key="5">
    <source>
        <dbReference type="ARBA" id="ARBA00023004"/>
    </source>
</evidence>
<protein>
    <submittedName>
        <fullName evidence="10">Indolepyruvate ferredoxin oxidoreductase</fullName>
    </submittedName>
</protein>
<dbReference type="NCBIfam" id="NF009588">
    <property type="entry name" value="PRK13029.1"/>
    <property type="match status" value="1"/>
</dbReference>
<dbReference type="SUPFAM" id="SSF52518">
    <property type="entry name" value="Thiamin diphosphate-binding fold (THDP-binding)"/>
    <property type="match status" value="2"/>
</dbReference>
<feature type="domain" description="Pyruvate/ketoisovalerate oxidoreductase catalytic" evidence="7">
    <location>
        <begin position="721"/>
        <end position="908"/>
    </location>
</feature>
<comment type="caution">
    <text evidence="10">The sequence shown here is derived from an EMBL/GenBank/DDBJ whole genome shotgun (WGS) entry which is preliminary data.</text>
</comment>
<dbReference type="InterPro" id="IPR011766">
    <property type="entry name" value="TPP_enzyme_TPP-bd"/>
</dbReference>
<keyword evidence="10" id="KW-0670">Pyruvate</keyword>
<name>A0A401YXM9_9ACTN</name>
<accession>A0A401YXM9</accession>
<dbReference type="GO" id="GO:0016625">
    <property type="term" value="F:oxidoreductase activity, acting on the aldehyde or oxo group of donors, iron-sulfur protein as acceptor"/>
    <property type="evidence" value="ECO:0007669"/>
    <property type="project" value="UniProtKB-ARBA"/>
</dbReference>
<evidence type="ECO:0000256" key="3">
    <source>
        <dbReference type="ARBA" id="ARBA00022982"/>
    </source>
</evidence>
<reference evidence="10 11" key="1">
    <citation type="submission" date="2018-12" db="EMBL/GenBank/DDBJ databases">
        <title>Draft genome sequence of Embleya hyalina NBRC 13850T.</title>
        <authorList>
            <person name="Komaki H."/>
            <person name="Hosoyama A."/>
            <person name="Kimura A."/>
            <person name="Ichikawa N."/>
            <person name="Tamura T."/>
        </authorList>
    </citation>
    <scope>NUCLEOTIDE SEQUENCE [LARGE SCALE GENOMIC DNA]</scope>
    <source>
        <strain evidence="10 11">NBRC 13850</strain>
    </source>
</reference>
<dbReference type="InterPro" id="IPR029061">
    <property type="entry name" value="THDP-binding"/>
</dbReference>
<dbReference type="RefSeq" id="WP_126641156.1">
    <property type="nucleotide sequence ID" value="NZ_BIFH01000032.1"/>
</dbReference>
<feature type="domain" description="DUF6537" evidence="9">
    <location>
        <begin position="949"/>
        <end position="1146"/>
    </location>
</feature>
<evidence type="ECO:0000259" key="7">
    <source>
        <dbReference type="Pfam" id="PF01558"/>
    </source>
</evidence>
<feature type="domain" description="Thiamine pyrophosphate enzyme TPP-binding" evidence="8">
    <location>
        <begin position="450"/>
        <end position="537"/>
    </location>
</feature>
<dbReference type="SUPFAM" id="SSF53323">
    <property type="entry name" value="Pyruvate-ferredoxin oxidoreductase, PFOR, domain III"/>
    <property type="match status" value="1"/>
</dbReference>